<sequence>MTSSAFSSHFAPHPPAHPSFSPNCLRAVRPSEMLPTHSSFCPPFLL</sequence>
<name>A0A5N4CNJ4_CAMDR</name>
<feature type="region of interest" description="Disordered" evidence="1">
    <location>
        <begin position="1"/>
        <end position="20"/>
    </location>
</feature>
<proteinExistence type="predicted"/>
<keyword evidence="3" id="KW-1185">Reference proteome</keyword>
<evidence type="ECO:0000313" key="3">
    <source>
        <dbReference type="Proteomes" id="UP000299084"/>
    </source>
</evidence>
<protein>
    <submittedName>
        <fullName evidence="2">Uncharacterized protein</fullName>
    </submittedName>
</protein>
<dbReference type="EMBL" id="JWIN03000021">
    <property type="protein sequence ID" value="KAB1260476.1"/>
    <property type="molecule type" value="Genomic_DNA"/>
</dbReference>
<evidence type="ECO:0000256" key="1">
    <source>
        <dbReference type="SAM" id="MobiDB-lite"/>
    </source>
</evidence>
<organism evidence="2 3">
    <name type="scientific">Camelus dromedarius</name>
    <name type="common">Dromedary</name>
    <name type="synonym">Arabian camel</name>
    <dbReference type="NCBI Taxonomy" id="9838"/>
    <lineage>
        <taxon>Eukaryota</taxon>
        <taxon>Metazoa</taxon>
        <taxon>Chordata</taxon>
        <taxon>Craniata</taxon>
        <taxon>Vertebrata</taxon>
        <taxon>Euteleostomi</taxon>
        <taxon>Mammalia</taxon>
        <taxon>Eutheria</taxon>
        <taxon>Laurasiatheria</taxon>
        <taxon>Artiodactyla</taxon>
        <taxon>Tylopoda</taxon>
        <taxon>Camelidae</taxon>
        <taxon>Camelus</taxon>
    </lineage>
</organism>
<evidence type="ECO:0000313" key="2">
    <source>
        <dbReference type="EMBL" id="KAB1260476.1"/>
    </source>
</evidence>
<gene>
    <name evidence="2" type="ORF">Cadr_000024412</name>
</gene>
<dbReference type="AlphaFoldDB" id="A0A5N4CNJ4"/>
<feature type="compositionally biased region" description="Low complexity" evidence="1">
    <location>
        <begin position="1"/>
        <end position="11"/>
    </location>
</feature>
<dbReference type="Proteomes" id="UP000299084">
    <property type="component" value="Unassembled WGS sequence"/>
</dbReference>
<comment type="caution">
    <text evidence="2">The sequence shown here is derived from an EMBL/GenBank/DDBJ whole genome shotgun (WGS) entry which is preliminary data.</text>
</comment>
<reference evidence="2 3" key="1">
    <citation type="journal article" date="2019" name="Mol. Ecol. Resour.">
        <title>Improving Illumina assemblies with Hi-C and long reads: an example with the North African dromedary.</title>
        <authorList>
            <person name="Elbers J.P."/>
            <person name="Rogers M.F."/>
            <person name="Perelman P.L."/>
            <person name="Proskuryakova A.A."/>
            <person name="Serdyukova N.A."/>
            <person name="Johnson W.E."/>
            <person name="Horin P."/>
            <person name="Corander J."/>
            <person name="Murphy D."/>
            <person name="Burger P.A."/>
        </authorList>
    </citation>
    <scope>NUCLEOTIDE SEQUENCE [LARGE SCALE GENOMIC DNA]</scope>
    <source>
        <strain evidence="2">Drom800</strain>
        <tissue evidence="2">Blood</tissue>
    </source>
</reference>
<accession>A0A5N4CNJ4</accession>